<keyword evidence="3" id="KW-1185">Reference proteome</keyword>
<feature type="signal peptide" evidence="1">
    <location>
        <begin position="1"/>
        <end position="20"/>
    </location>
</feature>
<dbReference type="GO" id="GO:0004553">
    <property type="term" value="F:hydrolase activity, hydrolyzing O-glycosyl compounds"/>
    <property type="evidence" value="ECO:0007669"/>
    <property type="project" value="InterPro"/>
</dbReference>
<evidence type="ECO:0000313" key="2">
    <source>
        <dbReference type="EMBL" id="AQQ71081.1"/>
    </source>
</evidence>
<dbReference type="GO" id="GO:0000272">
    <property type="term" value="P:polysaccharide catabolic process"/>
    <property type="evidence" value="ECO:0007669"/>
    <property type="project" value="InterPro"/>
</dbReference>
<evidence type="ECO:0000313" key="3">
    <source>
        <dbReference type="Proteomes" id="UP000188181"/>
    </source>
</evidence>
<dbReference type="InterPro" id="IPR002105">
    <property type="entry name" value="Dockerin_1_rpt"/>
</dbReference>
<evidence type="ECO:0008006" key="4">
    <source>
        <dbReference type="Google" id="ProtNLM"/>
    </source>
</evidence>
<organism evidence="2 3">
    <name type="scientific">Limihaloglobus sulfuriphilus</name>
    <dbReference type="NCBI Taxonomy" id="1851148"/>
    <lineage>
        <taxon>Bacteria</taxon>
        <taxon>Pseudomonadati</taxon>
        <taxon>Planctomycetota</taxon>
        <taxon>Phycisphaerae</taxon>
        <taxon>Sedimentisphaerales</taxon>
        <taxon>Sedimentisphaeraceae</taxon>
        <taxon>Limihaloglobus</taxon>
    </lineage>
</organism>
<dbReference type="RefSeq" id="WP_146683296.1">
    <property type="nucleotide sequence ID" value="NZ_CP019646.1"/>
</dbReference>
<name>A0A1Q2MEF3_9BACT</name>
<dbReference type="SUPFAM" id="SSF63446">
    <property type="entry name" value="Type I dockerin domain"/>
    <property type="match status" value="1"/>
</dbReference>
<dbReference type="Pfam" id="PF00404">
    <property type="entry name" value="Dockerin_1"/>
    <property type="match status" value="1"/>
</dbReference>
<dbReference type="SUPFAM" id="SSF63829">
    <property type="entry name" value="Calcium-dependent phosphotriesterase"/>
    <property type="match status" value="1"/>
</dbReference>
<dbReference type="InterPro" id="IPR036439">
    <property type="entry name" value="Dockerin_dom_sf"/>
</dbReference>
<dbReference type="PROSITE" id="PS00018">
    <property type="entry name" value="EF_HAND_1"/>
    <property type="match status" value="1"/>
</dbReference>
<dbReference type="EMBL" id="CP019646">
    <property type="protein sequence ID" value="AQQ71081.1"/>
    <property type="molecule type" value="Genomic_DNA"/>
</dbReference>
<keyword evidence="1" id="KW-0732">Signal</keyword>
<gene>
    <name evidence="2" type="ORF">SMSP2_01445</name>
</gene>
<dbReference type="KEGG" id="pbas:SMSP2_01445"/>
<dbReference type="Proteomes" id="UP000188181">
    <property type="component" value="Chromosome"/>
</dbReference>
<dbReference type="AlphaFoldDB" id="A0A1Q2MEF3"/>
<feature type="chain" id="PRO_5013224642" description="Dockerin domain-containing protein" evidence="1">
    <location>
        <begin position="21"/>
        <end position="724"/>
    </location>
</feature>
<dbReference type="InterPro" id="IPR018247">
    <property type="entry name" value="EF_Hand_1_Ca_BS"/>
</dbReference>
<reference evidence="3" key="1">
    <citation type="submission" date="2017-02" db="EMBL/GenBank/DDBJ databases">
        <title>Comparative genomics and description of representatives of a novel lineage of planctomycetes thriving in anoxic sediments.</title>
        <authorList>
            <person name="Spring S."/>
            <person name="Bunk B."/>
            <person name="Sproer C."/>
        </authorList>
    </citation>
    <scope>NUCLEOTIDE SEQUENCE [LARGE SCALE GENOMIC DNA]</scope>
    <source>
        <strain evidence="3">SM-Chi-D1</strain>
    </source>
</reference>
<dbReference type="Gene3D" id="1.10.1330.10">
    <property type="entry name" value="Dockerin domain"/>
    <property type="match status" value="1"/>
</dbReference>
<evidence type="ECO:0000256" key="1">
    <source>
        <dbReference type="SAM" id="SignalP"/>
    </source>
</evidence>
<sequence length="724" mass="79912" precursor="true">MRKKMSLVTLVLILAAGAFAAAPDNMYRVVPAEHTGLQELPSGVVVYSTLGACGYNDVTGDFYTVLFGSTGQSIRKFTPDVFGPVYYEPTDIVDDDPGYPSTIDDIYGSSWMYASASDLPRVANADWDFSTGVTDFNLGGYISAGGFVVNPAPVTVDGIDYEAGELALITQHWYVRHYDPTGTFRIYEHDYDKIALLYDLRRIGSPTTELPDYDTGQDGTGGTGELWGAFGQADWNDVFRPLVSARMLFDVSNTYLDYPELSTLDYTSSHVFNYMRQGCWASDASAVYFAGSHKHYDCLEEPDEPGVWTEDVYGGGIWKVNLSDMSIELLLPAMSTSSSDRISTEVWSIHTSVRDFTGGTRTGEQIIFEGTGQTGNEGGLLCVVDDGTGDTTTYTVVDAELMEDLRGGLDSVYGVTCDPDGNVYFTLGSRAAFKYDTEGRVYALNNRGQYMCYNGDNNLSITSTHVYRLQYHDDVYGYPVLTHMTQAGDDAVGGIVVTKPCDFDRDGDFDIDDLNFFRDQRIYNDSLEIVMEDPEDPESDVYIAELNFDTPTQATVDYFKADINGTSEDYESISGTYYAENKSVDEYDAKVLYQFATPGDINLDGVVDMTDYNLFIADYPKVDGTVYSWTDGDFSFDGNVDSADAALFCAYWDSPDASLLWDLLINGDLKPDNTVDFADIALFSANYPEVDSGYDSTWGEGDFNDDGDVTAADLLLAIDNWLIN</sequence>
<proteinExistence type="predicted"/>
<accession>A0A1Q2MEF3</accession>
<dbReference type="CDD" id="cd14256">
    <property type="entry name" value="Dockerin_I"/>
    <property type="match status" value="1"/>
</dbReference>
<protein>
    <recommendedName>
        <fullName evidence="4">Dockerin domain-containing protein</fullName>
    </recommendedName>
</protein>
<dbReference type="OrthoDB" id="254829at2"/>